<evidence type="ECO:0000313" key="1">
    <source>
        <dbReference type="EMBL" id="KAI5669336.1"/>
    </source>
</evidence>
<gene>
    <name evidence="1" type="ORF">M9H77_19189</name>
</gene>
<accession>A0ACC0B9L5</accession>
<keyword evidence="2" id="KW-1185">Reference proteome</keyword>
<name>A0ACC0B9L5_CATRO</name>
<comment type="caution">
    <text evidence="1">The sequence shown here is derived from an EMBL/GenBank/DDBJ whole genome shotgun (WGS) entry which is preliminary data.</text>
</comment>
<reference evidence="2" key="1">
    <citation type="journal article" date="2023" name="Nat. Plants">
        <title>Single-cell RNA sequencing provides a high-resolution roadmap for understanding the multicellular compartmentation of specialized metabolism.</title>
        <authorList>
            <person name="Sun S."/>
            <person name="Shen X."/>
            <person name="Li Y."/>
            <person name="Li Y."/>
            <person name="Wang S."/>
            <person name="Li R."/>
            <person name="Zhang H."/>
            <person name="Shen G."/>
            <person name="Guo B."/>
            <person name="Wei J."/>
            <person name="Xu J."/>
            <person name="St-Pierre B."/>
            <person name="Chen S."/>
            <person name="Sun C."/>
        </authorList>
    </citation>
    <scope>NUCLEOTIDE SEQUENCE [LARGE SCALE GENOMIC DNA]</scope>
</reference>
<protein>
    <submittedName>
        <fullName evidence="1">Uncharacterized protein</fullName>
    </submittedName>
</protein>
<dbReference type="EMBL" id="CM044704">
    <property type="protein sequence ID" value="KAI5669336.1"/>
    <property type="molecule type" value="Genomic_DNA"/>
</dbReference>
<proteinExistence type="predicted"/>
<evidence type="ECO:0000313" key="2">
    <source>
        <dbReference type="Proteomes" id="UP001060085"/>
    </source>
</evidence>
<sequence length="484" mass="54184">MEKAEVIFIPGPGMGHLVPALEFGKLLTKQDKNLSILFLIINLPYNTGINPLTLSNLVQNHPQITFLNIPYITTSNQDSEKSKLRSVAAVKLIERSKSQVKDAIFGLITNFKNTRIAGIFVDIFCCGMIDLANEFELPSYLFFTCSAGFLGLLLYSQTLKDDFNQDISDISDYKDTDSEILVPGFTNPVPAKVLPIQMLDKNVFQEIVLPLPRKIPQTNGIILNTFLDLESNTIKSLAENYEKIPKIYPIGPIINHNGTFDDEIMGWLDKQPLGSVVFLCFGSLGSFNKDQVNEIALALERCGCRYLWSLRRPPAKGEISAPESYDNPDEILPKGFLERTSGVGKVIGWAPQAAILGHQAVGGFISHCGWNSILESLWFGVPIAAWPLSAEQQLNAFEMVKELGISVEIKMDYRHDENMESKVIVSAEEIEKGIKNLMMDETKNELRKKVKELKEKCQKAMMEDGSSYNFLSHLIDDVLENIQK</sequence>
<dbReference type="Proteomes" id="UP001060085">
    <property type="component" value="Linkage Group LG04"/>
</dbReference>
<organism evidence="1 2">
    <name type="scientific">Catharanthus roseus</name>
    <name type="common">Madagascar periwinkle</name>
    <name type="synonym">Vinca rosea</name>
    <dbReference type="NCBI Taxonomy" id="4058"/>
    <lineage>
        <taxon>Eukaryota</taxon>
        <taxon>Viridiplantae</taxon>
        <taxon>Streptophyta</taxon>
        <taxon>Embryophyta</taxon>
        <taxon>Tracheophyta</taxon>
        <taxon>Spermatophyta</taxon>
        <taxon>Magnoliopsida</taxon>
        <taxon>eudicotyledons</taxon>
        <taxon>Gunneridae</taxon>
        <taxon>Pentapetalae</taxon>
        <taxon>asterids</taxon>
        <taxon>lamiids</taxon>
        <taxon>Gentianales</taxon>
        <taxon>Apocynaceae</taxon>
        <taxon>Rauvolfioideae</taxon>
        <taxon>Vinceae</taxon>
        <taxon>Catharanthinae</taxon>
        <taxon>Catharanthus</taxon>
    </lineage>
</organism>